<evidence type="ECO:0000259" key="1">
    <source>
        <dbReference type="Pfam" id="PF07728"/>
    </source>
</evidence>
<dbReference type="RefSeq" id="WP_211337976.1">
    <property type="nucleotide sequence ID" value="NZ_RAPN01000001.1"/>
</dbReference>
<dbReference type="PANTHER" id="PTHR37291:SF1">
    <property type="entry name" value="TYPE IV METHYL-DIRECTED RESTRICTION ENZYME ECOKMCRB SUBUNIT"/>
    <property type="match status" value="1"/>
</dbReference>
<dbReference type="Gene3D" id="3.40.50.300">
    <property type="entry name" value="P-loop containing nucleotide triphosphate hydrolases"/>
    <property type="match status" value="1"/>
</dbReference>
<dbReference type="AlphaFoldDB" id="A0A419W4Q1"/>
<evidence type="ECO:0000313" key="2">
    <source>
        <dbReference type="EMBL" id="RKD90433.1"/>
    </source>
</evidence>
<sequence length="865" mass="99539">MTKQFSWVPFYKELFSIVLTFEERQTELIEFLKYLKNEMKLPVTPVHNDINKSDKQIQLREIDPFTFIGALNRGVTHDNRTRIAELFKEHFEIAAETPSDFDGIPVMNAMRSWYFSYEKDRGKDDIPLLWQLAKEAPKGIDNISPKLFDDCLKLKGVGAPYLTMGLFWAAPELFSACDQVMFNYISGITGKKIKVTNFNSYKEYFKTVKDLFPDKQLFEVSYDAWHNNQDSETSEGENEEEENENETYYWLYSPGPKSAFWEEFYTHGIIAIGWDQLGNLENYENKSDIVTALQNLSTEENPGSMKNDSTACWEFANDLMQGDVIFVKNGVKELIGMGIIEGDYYFDDERTYFKNVRKVQWIKKGNWPVDFYLSAKTLTNVTEYKTEHPDYEFYHERLDAIINGAYKPIEKDDSSVIHELHPLNQILYGPPGTGKTFNSINHAVAIIEGRSLDDIMDESQGNRESVLNRFNSYKEVGQVVFTTFHQSMSYEDFIEGIKPIEIEGKLHYEVKDGLFKLISDRALQNQKQSRKSDTLKPFEEVWHDFLAPLSDEKTIPIKMKKSSYQITEVTDRTIFFDKEVGESKHSLSVGTLKNMYLAQQNDIIHGGLQGYYEPLLDLLLKKGKSSVSVDPKNFVLIIDEINRGNIAQIFGELITLLEPDKRVGAKEALTVTLPYSKQKSFGVPSNLYLIGTMNTADRSVEALDTALRRRFAFTEVLPDPEILKECSPLLNNGEEFKLPGGLDRLVELMTIINKRIEKLIDKDHTIGHSYFLGVETLKDLKSVFVNKIIPLLQEYFYGDMAKIGLVLGEAFFEISKSDTEENIFARFKHDALDDLIDRKVYKLKINWESDDEFVSAINDLIDPNV</sequence>
<dbReference type="GO" id="GO:0005524">
    <property type="term" value="F:ATP binding"/>
    <property type="evidence" value="ECO:0007669"/>
    <property type="project" value="InterPro"/>
</dbReference>
<dbReference type="InterPro" id="IPR027417">
    <property type="entry name" value="P-loop_NTPase"/>
</dbReference>
<accession>A0A419W4Q1</accession>
<organism evidence="2 3">
    <name type="scientific">Mangrovibacterium diazotrophicum</name>
    <dbReference type="NCBI Taxonomy" id="1261403"/>
    <lineage>
        <taxon>Bacteria</taxon>
        <taxon>Pseudomonadati</taxon>
        <taxon>Bacteroidota</taxon>
        <taxon>Bacteroidia</taxon>
        <taxon>Marinilabiliales</taxon>
        <taxon>Prolixibacteraceae</taxon>
        <taxon>Mangrovibacterium</taxon>
    </lineage>
</organism>
<protein>
    <submittedName>
        <fullName evidence="2">Dynein-related subfamily AAA family protein</fullName>
    </submittedName>
</protein>
<dbReference type="InterPro" id="IPR011704">
    <property type="entry name" value="ATPase_dyneun-rel_AAA"/>
</dbReference>
<reference evidence="2 3" key="1">
    <citation type="submission" date="2018-09" db="EMBL/GenBank/DDBJ databases">
        <title>Genomic Encyclopedia of Archaeal and Bacterial Type Strains, Phase II (KMG-II): from individual species to whole genera.</title>
        <authorList>
            <person name="Goeker M."/>
        </authorList>
    </citation>
    <scope>NUCLEOTIDE SEQUENCE [LARGE SCALE GENOMIC DNA]</scope>
    <source>
        <strain evidence="2 3">DSM 27148</strain>
    </source>
</reference>
<name>A0A419W4Q1_9BACT</name>
<keyword evidence="3" id="KW-1185">Reference proteome</keyword>
<dbReference type="Proteomes" id="UP000283387">
    <property type="component" value="Unassembled WGS sequence"/>
</dbReference>
<dbReference type="InterPro" id="IPR052934">
    <property type="entry name" value="Methyl-DNA_Rec/Restrict_Enz"/>
</dbReference>
<dbReference type="GO" id="GO:0016887">
    <property type="term" value="F:ATP hydrolysis activity"/>
    <property type="evidence" value="ECO:0007669"/>
    <property type="project" value="InterPro"/>
</dbReference>
<dbReference type="Pfam" id="PF07728">
    <property type="entry name" value="AAA_5"/>
    <property type="match status" value="1"/>
</dbReference>
<dbReference type="PANTHER" id="PTHR37291">
    <property type="entry name" value="5-METHYLCYTOSINE-SPECIFIC RESTRICTION ENZYME B"/>
    <property type="match status" value="1"/>
</dbReference>
<feature type="domain" description="ATPase dynein-related AAA" evidence="1">
    <location>
        <begin position="632"/>
        <end position="711"/>
    </location>
</feature>
<proteinExistence type="predicted"/>
<dbReference type="SUPFAM" id="SSF52540">
    <property type="entry name" value="P-loop containing nucleoside triphosphate hydrolases"/>
    <property type="match status" value="1"/>
</dbReference>
<comment type="caution">
    <text evidence="2">The sequence shown here is derived from an EMBL/GenBank/DDBJ whole genome shotgun (WGS) entry which is preliminary data.</text>
</comment>
<gene>
    <name evidence="2" type="ORF">BC643_0772</name>
</gene>
<dbReference type="EMBL" id="RAPN01000001">
    <property type="protein sequence ID" value="RKD90433.1"/>
    <property type="molecule type" value="Genomic_DNA"/>
</dbReference>
<evidence type="ECO:0000313" key="3">
    <source>
        <dbReference type="Proteomes" id="UP000283387"/>
    </source>
</evidence>